<gene>
    <name evidence="1" type="ORF">BpHYR1_032508</name>
</gene>
<dbReference type="Proteomes" id="UP000276133">
    <property type="component" value="Unassembled WGS sequence"/>
</dbReference>
<evidence type="ECO:0000313" key="1">
    <source>
        <dbReference type="EMBL" id="RNA06230.1"/>
    </source>
</evidence>
<dbReference type="EMBL" id="REGN01007455">
    <property type="protein sequence ID" value="RNA06230.1"/>
    <property type="molecule type" value="Genomic_DNA"/>
</dbReference>
<protein>
    <submittedName>
        <fullName evidence="1">Uncharacterized protein</fullName>
    </submittedName>
</protein>
<dbReference type="AlphaFoldDB" id="A0A3M7Q493"/>
<proteinExistence type="predicted"/>
<keyword evidence="2" id="KW-1185">Reference proteome</keyword>
<organism evidence="1 2">
    <name type="scientific">Brachionus plicatilis</name>
    <name type="common">Marine rotifer</name>
    <name type="synonym">Brachionus muelleri</name>
    <dbReference type="NCBI Taxonomy" id="10195"/>
    <lineage>
        <taxon>Eukaryota</taxon>
        <taxon>Metazoa</taxon>
        <taxon>Spiralia</taxon>
        <taxon>Gnathifera</taxon>
        <taxon>Rotifera</taxon>
        <taxon>Eurotatoria</taxon>
        <taxon>Monogononta</taxon>
        <taxon>Pseudotrocha</taxon>
        <taxon>Ploima</taxon>
        <taxon>Brachionidae</taxon>
        <taxon>Brachionus</taxon>
    </lineage>
</organism>
<reference evidence="1 2" key="1">
    <citation type="journal article" date="2018" name="Sci. Rep.">
        <title>Genomic signatures of local adaptation to the degree of environmental predictability in rotifers.</title>
        <authorList>
            <person name="Franch-Gras L."/>
            <person name="Hahn C."/>
            <person name="Garcia-Roger E.M."/>
            <person name="Carmona M.J."/>
            <person name="Serra M."/>
            <person name="Gomez A."/>
        </authorList>
    </citation>
    <scope>NUCLEOTIDE SEQUENCE [LARGE SCALE GENOMIC DNA]</scope>
    <source>
        <strain evidence="1">HYR1</strain>
    </source>
</reference>
<accession>A0A3M7Q493</accession>
<evidence type="ECO:0000313" key="2">
    <source>
        <dbReference type="Proteomes" id="UP000276133"/>
    </source>
</evidence>
<comment type="caution">
    <text evidence="1">The sequence shown here is derived from an EMBL/GenBank/DDBJ whole genome shotgun (WGS) entry which is preliminary data.</text>
</comment>
<sequence>MGFLNPFWDLTLTFSHHVKRLGPLKKKSLINKKIIEVLTTITKLLKDEREIPRNLIENLNYFFLTNSSPLILKFIKNKKKKILGSLSLVFDKRKFLIPIFLINGFHGNAKFKYEFNKNSSFFDELKLNK</sequence>
<name>A0A3M7Q493_BRAPC</name>